<dbReference type="Pfam" id="PF12928">
    <property type="entry name" value="tRNA_int_end_N2"/>
    <property type="match status" value="1"/>
</dbReference>
<keyword evidence="4" id="KW-1185">Reference proteome</keyword>
<feature type="region of interest" description="Disordered" evidence="1">
    <location>
        <begin position="402"/>
        <end position="436"/>
    </location>
</feature>
<organism evidence="3 4">
    <name type="scientific">Chaetomidium leptoderma</name>
    <dbReference type="NCBI Taxonomy" id="669021"/>
    <lineage>
        <taxon>Eukaryota</taxon>
        <taxon>Fungi</taxon>
        <taxon>Dikarya</taxon>
        <taxon>Ascomycota</taxon>
        <taxon>Pezizomycotina</taxon>
        <taxon>Sordariomycetes</taxon>
        <taxon>Sordariomycetidae</taxon>
        <taxon>Sordariales</taxon>
        <taxon>Chaetomiaceae</taxon>
        <taxon>Chaetomidium</taxon>
    </lineage>
</organism>
<dbReference type="InterPro" id="IPR053060">
    <property type="entry name" value="Cytokinesis_Signaling_Reg"/>
</dbReference>
<evidence type="ECO:0000313" key="4">
    <source>
        <dbReference type="Proteomes" id="UP001302745"/>
    </source>
</evidence>
<protein>
    <recommendedName>
        <fullName evidence="2">Arrestin C-terminal-like domain-containing protein</fullName>
    </recommendedName>
</protein>
<dbReference type="GO" id="GO:0000917">
    <property type="term" value="P:division septum assembly"/>
    <property type="evidence" value="ECO:0007669"/>
    <property type="project" value="TreeGrafter"/>
</dbReference>
<feature type="compositionally biased region" description="Low complexity" evidence="1">
    <location>
        <begin position="406"/>
        <end position="436"/>
    </location>
</feature>
<evidence type="ECO:0000259" key="2">
    <source>
        <dbReference type="SMART" id="SM01017"/>
    </source>
</evidence>
<evidence type="ECO:0000256" key="1">
    <source>
        <dbReference type="SAM" id="MobiDB-lite"/>
    </source>
</evidence>
<feature type="compositionally biased region" description="Basic residues" evidence="1">
    <location>
        <begin position="925"/>
        <end position="936"/>
    </location>
</feature>
<feature type="domain" description="Arrestin C-terminal-like" evidence="2">
    <location>
        <begin position="190"/>
        <end position="348"/>
    </location>
</feature>
<dbReference type="GO" id="GO:0000935">
    <property type="term" value="C:division septum"/>
    <property type="evidence" value="ECO:0007669"/>
    <property type="project" value="TreeGrafter"/>
</dbReference>
<reference evidence="3" key="2">
    <citation type="submission" date="2023-05" db="EMBL/GenBank/DDBJ databases">
        <authorList>
            <consortium name="Lawrence Berkeley National Laboratory"/>
            <person name="Steindorff A."/>
            <person name="Hensen N."/>
            <person name="Bonometti L."/>
            <person name="Westerberg I."/>
            <person name="Brannstrom I.O."/>
            <person name="Guillou S."/>
            <person name="Cros-Aarteil S."/>
            <person name="Calhoun S."/>
            <person name="Haridas S."/>
            <person name="Kuo A."/>
            <person name="Mondo S."/>
            <person name="Pangilinan J."/>
            <person name="Riley R."/>
            <person name="Labutti K."/>
            <person name="Andreopoulos B."/>
            <person name="Lipzen A."/>
            <person name="Chen C."/>
            <person name="Yanf M."/>
            <person name="Daum C."/>
            <person name="Ng V."/>
            <person name="Clum A."/>
            <person name="Ohm R."/>
            <person name="Martin F."/>
            <person name="Silar P."/>
            <person name="Natvig D."/>
            <person name="Lalanne C."/>
            <person name="Gautier V."/>
            <person name="Ament-Velasquez S.L."/>
            <person name="Kruys A."/>
            <person name="Hutchinson M.I."/>
            <person name="Powell A.J."/>
            <person name="Barry K."/>
            <person name="Miller A.N."/>
            <person name="Grigoriev I.V."/>
            <person name="Debuchy R."/>
            <person name="Gladieux P."/>
            <person name="Thoren M.H."/>
            <person name="Johannesson H."/>
        </authorList>
    </citation>
    <scope>NUCLEOTIDE SEQUENCE</scope>
    <source>
        <strain evidence="3">CBS 538.74</strain>
    </source>
</reference>
<dbReference type="InterPro" id="IPR024336">
    <property type="entry name" value="tRNA_splic_suSen54_N"/>
</dbReference>
<gene>
    <name evidence="3" type="ORF">C8A00DRAFT_44851</name>
</gene>
<proteinExistence type="predicted"/>
<dbReference type="PANTHER" id="PTHR36419">
    <property type="entry name" value="ARRESTIN FAMILY PROTEIN 1"/>
    <property type="match status" value="1"/>
</dbReference>
<dbReference type="Pfam" id="PF02752">
    <property type="entry name" value="Arrestin_C"/>
    <property type="match status" value="1"/>
</dbReference>
<reference evidence="3" key="1">
    <citation type="journal article" date="2023" name="Mol. Phylogenet. Evol.">
        <title>Genome-scale phylogeny and comparative genomics of the fungal order Sordariales.</title>
        <authorList>
            <person name="Hensen N."/>
            <person name="Bonometti L."/>
            <person name="Westerberg I."/>
            <person name="Brannstrom I.O."/>
            <person name="Guillou S."/>
            <person name="Cros-Aarteil S."/>
            <person name="Calhoun S."/>
            <person name="Haridas S."/>
            <person name="Kuo A."/>
            <person name="Mondo S."/>
            <person name="Pangilinan J."/>
            <person name="Riley R."/>
            <person name="LaButti K."/>
            <person name="Andreopoulos B."/>
            <person name="Lipzen A."/>
            <person name="Chen C."/>
            <person name="Yan M."/>
            <person name="Daum C."/>
            <person name="Ng V."/>
            <person name="Clum A."/>
            <person name="Steindorff A."/>
            <person name="Ohm R.A."/>
            <person name="Martin F."/>
            <person name="Silar P."/>
            <person name="Natvig D.O."/>
            <person name="Lalanne C."/>
            <person name="Gautier V."/>
            <person name="Ament-Velasquez S.L."/>
            <person name="Kruys A."/>
            <person name="Hutchinson M.I."/>
            <person name="Powell A.J."/>
            <person name="Barry K."/>
            <person name="Miller A.N."/>
            <person name="Grigoriev I.V."/>
            <person name="Debuchy R."/>
            <person name="Gladieux P."/>
            <person name="Hiltunen Thoren M."/>
            <person name="Johannesson H."/>
        </authorList>
    </citation>
    <scope>NUCLEOTIDE SEQUENCE</scope>
    <source>
        <strain evidence="3">CBS 538.74</strain>
    </source>
</reference>
<dbReference type="PANTHER" id="PTHR36419:SF1">
    <property type="entry name" value="RHO1 GEF LOCALIZING PROTEIN 1"/>
    <property type="match status" value="1"/>
</dbReference>
<dbReference type="EMBL" id="MU856990">
    <property type="protein sequence ID" value="KAK4152035.1"/>
    <property type="molecule type" value="Genomic_DNA"/>
</dbReference>
<dbReference type="SMART" id="SM01017">
    <property type="entry name" value="Arrestin_C"/>
    <property type="match status" value="1"/>
</dbReference>
<evidence type="ECO:0000313" key="3">
    <source>
        <dbReference type="EMBL" id="KAK4152035.1"/>
    </source>
</evidence>
<comment type="caution">
    <text evidence="3">The sequence shown here is derived from an EMBL/GenBank/DDBJ whole genome shotgun (WGS) entry which is preliminary data.</text>
</comment>
<sequence length="936" mass="102164">MNAANTAATVRISGPPNSSFLAGYPGISATLPRIVGKVEIRPGAGFSAPVNVSMVRICLQRRETIHPAAENVAKRHLGTPRRETVDLVGKEVLLFRCTSGKEAETVIAMDLPFQIFIPFGRGGEETNRRIPPASLQLPSRIAETYYELVVTVQQGPSMQNRYTFPIPLQRYDTLSTFGMYNRPETRAATADHVVTLGISLPKWSYGPLDPITVYVKLSPNPDYLNKAKRVTIQKLTLTIEEEITFNPEGDEPTKKINKIAKHTQAVGTKMPETGYITNLGLVLPARDLRDSDGIIKRGKPAFPMYEVTSFSTTSTLYKIEFFLSIKAHMTSARDITLRQPIVVCPMDQQACKEEMDSIEQAAKDASHVDPNNPILSDRTIILATEREAIRHLGLSLNMSLDDDDNPSLAEGPSTPTSTTTTTTLPPDATTTAPTATDDLTAEDLIEDEGAAAQDFRAFAASLQQQYRKTAGVSAQTIRRGEKDFESHGTRAQADALEQSRNAMRDVLSYTRVHPAGSGGGGGAKGGGNMVRAWYFPAWWEGYDREEEEGGAEREGEGAKEKKPFGFVRERVVVLEGSTVASQALGRAVTGQAKDRPARGRDWLLPEEALYLIERGSLDLWYPLKELGEILPPDGTTAAGKEEGAEGEAEDDEMDEYDLGYPLSLQAAYALLVGNDGERGKISLQKFQVYSNLKRCGYNVLRAPPNPKQQPSTSLATTRPPITTTLWQWFASILTTSPTPQPYGPLVQPGLYRSYTSIYRQMALLPRHKPSSSSSPSTATTTTTTRDPFAIHFHIWKSSQKWTKLRHPPPDFHLAIVDAQQSSVPTLSDITALLDATPPAPGKPEWTGPGRLYARLKHGHRNVLVAVVDHGVINYMRFAEGGFGGEELFARFDFRGNGGGGRGGKKGGGRNHQGGRGGGRGGRGGGGRRGRGRGRGR</sequence>
<name>A0AAN6VIQ9_9PEZI</name>
<feature type="compositionally biased region" description="Gly residues" evidence="1">
    <location>
        <begin position="909"/>
        <end position="924"/>
    </location>
</feature>
<accession>A0AAN6VIQ9</accession>
<feature type="region of interest" description="Disordered" evidence="1">
    <location>
        <begin position="898"/>
        <end position="936"/>
    </location>
</feature>
<dbReference type="InterPro" id="IPR011022">
    <property type="entry name" value="Arrestin_C-like"/>
</dbReference>
<dbReference type="AlphaFoldDB" id="A0AAN6VIQ9"/>
<dbReference type="Proteomes" id="UP001302745">
    <property type="component" value="Unassembled WGS sequence"/>
</dbReference>